<feature type="chain" id="PRO_5037789814" description="Transporter" evidence="1">
    <location>
        <begin position="22"/>
        <end position="294"/>
    </location>
</feature>
<reference evidence="2" key="1">
    <citation type="submission" date="2020-03" db="EMBL/GenBank/DDBJ databases">
        <title>Spirochaetal bacteria isolated from arthropods constitute a novel genus Entomospira genus novum within the order Spirochaetales.</title>
        <authorList>
            <person name="Grana-Miraglia L."/>
            <person name="Sikutova S."/>
            <person name="Fingerle V."/>
            <person name="Sing A."/>
            <person name="Castillo-Ramirez S."/>
            <person name="Margos G."/>
            <person name="Rudolf I."/>
        </authorList>
    </citation>
    <scope>NUCLEOTIDE SEQUENCE</scope>
    <source>
        <strain evidence="2">BR208</strain>
    </source>
</reference>
<evidence type="ECO:0000256" key="1">
    <source>
        <dbReference type="SAM" id="SignalP"/>
    </source>
</evidence>
<dbReference type="Proteomes" id="UP000752013">
    <property type="component" value="Unassembled WGS sequence"/>
</dbReference>
<feature type="signal peptide" evidence="1">
    <location>
        <begin position="1"/>
        <end position="21"/>
    </location>
</feature>
<evidence type="ECO:0008006" key="4">
    <source>
        <dbReference type="Google" id="ProtNLM"/>
    </source>
</evidence>
<comment type="caution">
    <text evidence="2">The sequence shown here is derived from an EMBL/GenBank/DDBJ whole genome shotgun (WGS) entry which is preliminary data.</text>
</comment>
<name>A0A968GFM1_9SPIO</name>
<evidence type="ECO:0000313" key="3">
    <source>
        <dbReference type="Proteomes" id="UP000752013"/>
    </source>
</evidence>
<keyword evidence="3" id="KW-1185">Reference proteome</keyword>
<dbReference type="AlphaFoldDB" id="A0A968GFM1"/>
<gene>
    <name evidence="2" type="ORF">HCT46_03015</name>
</gene>
<dbReference type="RefSeq" id="WP_167703328.1">
    <property type="nucleotide sequence ID" value="NZ_CP118168.1"/>
</dbReference>
<keyword evidence="1" id="KW-0732">Signal</keyword>
<accession>A0A968GFM1</accession>
<organism evidence="2 3">
    <name type="scientific">Entomospira nematocerorum</name>
    <dbReference type="NCBI Taxonomy" id="2719987"/>
    <lineage>
        <taxon>Bacteria</taxon>
        <taxon>Pseudomonadati</taxon>
        <taxon>Spirochaetota</taxon>
        <taxon>Spirochaetia</taxon>
        <taxon>Spirochaetales</taxon>
        <taxon>Spirochaetaceae</taxon>
        <taxon>Entomospira</taxon>
    </lineage>
</organism>
<proteinExistence type="predicted"/>
<protein>
    <recommendedName>
        <fullName evidence="4">Transporter</fullName>
    </recommendedName>
</protein>
<evidence type="ECO:0000313" key="2">
    <source>
        <dbReference type="EMBL" id="NIZ46886.1"/>
    </source>
</evidence>
<sequence>MHLKSIYILGFFALFSAFAHAQEEQESTVGIKGEINFNYSHIIGGKGIGLGGFSQEFINIVPAMGRFQHNGTQVNLRHPSYHIGAASNIHVPIFYNEHVRLYTTVEYGIRYSYERSDIFYAPNIIIDPNMGEEINISAPSSPNHFGGQGNTDTLRVHALINQVHFGLRVEHATTAFHGSFMIGTTFYTPLHARWTRRRQQPVGMPSDSSIPPEWTQSVDYEVTGNETLLMGKDGANHSQIFSLAGTSEILLSLQGRIGYGPLYLGVTYSTNVRVNVVSLDVGFTLHTFGKRSSN</sequence>
<dbReference type="EMBL" id="JAATLK010000001">
    <property type="protein sequence ID" value="NIZ46886.1"/>
    <property type="molecule type" value="Genomic_DNA"/>
</dbReference>